<sequence length="142" mass="16081">IVNSFKEISNKNFIINIEQDTNSFDIKKSIEIIYGIRNFIGNANKYAKNNIYITIKSDSEISEIIIEDDGLGFSKDILTKIGEPYIKSLRSNDNKKSGLGLGIFIGKTLLEKNYAKILFRNSETRGGAEIKIEWKNNDLAEI</sequence>
<reference evidence="2" key="1">
    <citation type="submission" date="2018-05" db="EMBL/GenBank/DDBJ databases">
        <authorList>
            <person name="Lanie J.A."/>
            <person name="Ng W.-L."/>
            <person name="Kazmierczak K.M."/>
            <person name="Andrzejewski T.M."/>
            <person name="Davidsen T.M."/>
            <person name="Wayne K.J."/>
            <person name="Tettelin H."/>
            <person name="Glass J.I."/>
            <person name="Rusch D."/>
            <person name="Podicherti R."/>
            <person name="Tsui H.-C.T."/>
            <person name="Winkler M.E."/>
        </authorList>
    </citation>
    <scope>NUCLEOTIDE SEQUENCE</scope>
</reference>
<dbReference type="SMART" id="SM00387">
    <property type="entry name" value="HATPase_c"/>
    <property type="match status" value="1"/>
</dbReference>
<feature type="non-terminal residue" evidence="2">
    <location>
        <position position="1"/>
    </location>
</feature>
<evidence type="ECO:0000313" key="2">
    <source>
        <dbReference type="EMBL" id="SVB72841.1"/>
    </source>
</evidence>
<dbReference type="InterPro" id="IPR003594">
    <property type="entry name" value="HATPase_dom"/>
</dbReference>
<name>A0A382GF76_9ZZZZ</name>
<feature type="domain" description="Histidine kinase" evidence="1">
    <location>
        <begin position="36"/>
        <end position="138"/>
    </location>
</feature>
<dbReference type="EMBL" id="UINC01054757">
    <property type="protein sequence ID" value="SVB72841.1"/>
    <property type="molecule type" value="Genomic_DNA"/>
</dbReference>
<dbReference type="AlphaFoldDB" id="A0A382GF76"/>
<accession>A0A382GF76</accession>
<protein>
    <recommendedName>
        <fullName evidence="1">Histidine kinase domain-containing protein</fullName>
    </recommendedName>
</protein>
<gene>
    <name evidence="2" type="ORF">METZ01_LOCUS225695</name>
</gene>
<dbReference type="Gene3D" id="3.30.565.10">
    <property type="entry name" value="Histidine kinase-like ATPase, C-terminal domain"/>
    <property type="match status" value="1"/>
</dbReference>
<dbReference type="PROSITE" id="PS50109">
    <property type="entry name" value="HIS_KIN"/>
    <property type="match status" value="1"/>
</dbReference>
<evidence type="ECO:0000259" key="1">
    <source>
        <dbReference type="PROSITE" id="PS50109"/>
    </source>
</evidence>
<proteinExistence type="predicted"/>
<dbReference type="SUPFAM" id="SSF55874">
    <property type="entry name" value="ATPase domain of HSP90 chaperone/DNA topoisomerase II/histidine kinase"/>
    <property type="match status" value="1"/>
</dbReference>
<organism evidence="2">
    <name type="scientific">marine metagenome</name>
    <dbReference type="NCBI Taxonomy" id="408172"/>
    <lineage>
        <taxon>unclassified sequences</taxon>
        <taxon>metagenomes</taxon>
        <taxon>ecological metagenomes</taxon>
    </lineage>
</organism>
<dbReference type="Pfam" id="PF02518">
    <property type="entry name" value="HATPase_c"/>
    <property type="match status" value="1"/>
</dbReference>
<dbReference type="InterPro" id="IPR005467">
    <property type="entry name" value="His_kinase_dom"/>
</dbReference>
<dbReference type="InterPro" id="IPR036890">
    <property type="entry name" value="HATPase_C_sf"/>
</dbReference>